<feature type="region of interest" description="Disordered" evidence="1">
    <location>
        <begin position="13"/>
        <end position="32"/>
    </location>
</feature>
<feature type="compositionally biased region" description="Polar residues" evidence="1">
    <location>
        <begin position="13"/>
        <end position="23"/>
    </location>
</feature>
<dbReference type="Proteomes" id="UP001185792">
    <property type="component" value="Unassembled WGS sequence"/>
</dbReference>
<protein>
    <recommendedName>
        <fullName evidence="2">DUF8175 domain-containing protein</fullName>
    </recommendedName>
</protein>
<comment type="caution">
    <text evidence="3">The sequence shown here is derived from an EMBL/GenBank/DDBJ whole genome shotgun (WGS) entry which is preliminary data.</text>
</comment>
<feature type="domain" description="DUF8175" evidence="2">
    <location>
        <begin position="22"/>
        <end position="189"/>
    </location>
</feature>
<evidence type="ECO:0000259" key="2">
    <source>
        <dbReference type="Pfam" id="PF26526"/>
    </source>
</evidence>
<reference evidence="3 4" key="1">
    <citation type="submission" date="2023-10" db="EMBL/GenBank/DDBJ databases">
        <title>Development of a sustainable strategy for remediation of hydrocarbon-contaminated territories based on the waste exchange concept.</title>
        <authorList>
            <person name="Krivoruchko A."/>
        </authorList>
    </citation>
    <scope>NUCLEOTIDE SEQUENCE [LARGE SCALE GENOMIC DNA]</scope>
    <source>
        <strain evidence="3 4">IEGM 1236</strain>
    </source>
</reference>
<dbReference type="EMBL" id="JAWLUM010000006">
    <property type="protein sequence ID" value="MDV7136889.1"/>
    <property type="molecule type" value="Genomic_DNA"/>
</dbReference>
<organism evidence="3 4">
    <name type="scientific">Williamsia marianensis</name>
    <dbReference type="NCBI Taxonomy" id="85044"/>
    <lineage>
        <taxon>Bacteria</taxon>
        <taxon>Bacillati</taxon>
        <taxon>Actinomycetota</taxon>
        <taxon>Actinomycetes</taxon>
        <taxon>Mycobacteriales</taxon>
        <taxon>Nocardiaceae</taxon>
        <taxon>Williamsia</taxon>
    </lineage>
</organism>
<accession>A0ABU4F1V3</accession>
<evidence type="ECO:0000313" key="3">
    <source>
        <dbReference type="EMBL" id="MDV7136889.1"/>
    </source>
</evidence>
<dbReference type="Pfam" id="PF26526">
    <property type="entry name" value="DUF8175"/>
    <property type="match status" value="1"/>
</dbReference>
<dbReference type="RefSeq" id="WP_317714828.1">
    <property type="nucleotide sequence ID" value="NZ_JAWLUM010000006.1"/>
</dbReference>
<dbReference type="InterPro" id="IPR058488">
    <property type="entry name" value="DUF8175"/>
</dbReference>
<evidence type="ECO:0000313" key="4">
    <source>
        <dbReference type="Proteomes" id="UP001185792"/>
    </source>
</evidence>
<evidence type="ECO:0000256" key="1">
    <source>
        <dbReference type="SAM" id="MobiDB-lite"/>
    </source>
</evidence>
<name>A0ABU4F1V3_WILMA</name>
<gene>
    <name evidence="3" type="ORF">R4198_24630</name>
</gene>
<keyword evidence="4" id="KW-1185">Reference proteome</keyword>
<sequence>MALVAGLIGCGSSEDTPATNSSGPQVQVTPTAPPTDLRWVQFAGMAIPQAAEGPTANPQALAPTGYAHNGPGAALAAISSTIRMSVADDDQWALIAGALAAPGPGRDAWSIERSRISITSDVPAGQAPTVLGYTVTEYTPERAVIAIITRQPDQSLTSTTTTVVWTPPGDWRRLIPDPQTSTANPVAVLDSVPPQMIPLPA</sequence>
<proteinExistence type="predicted"/>